<evidence type="ECO:0000313" key="9">
    <source>
        <dbReference type="Proteomes" id="UP000318681"/>
    </source>
</evidence>
<keyword evidence="5 6" id="KW-0472">Membrane</keyword>
<dbReference type="InterPro" id="IPR000620">
    <property type="entry name" value="EamA_dom"/>
</dbReference>
<evidence type="ECO:0000256" key="1">
    <source>
        <dbReference type="ARBA" id="ARBA00004141"/>
    </source>
</evidence>
<evidence type="ECO:0000256" key="4">
    <source>
        <dbReference type="ARBA" id="ARBA00022989"/>
    </source>
</evidence>
<evidence type="ECO:0000259" key="7">
    <source>
        <dbReference type="Pfam" id="PF00892"/>
    </source>
</evidence>
<feature type="transmembrane region" description="Helical" evidence="6">
    <location>
        <begin position="242"/>
        <end position="260"/>
    </location>
</feature>
<feature type="transmembrane region" description="Helical" evidence="6">
    <location>
        <begin position="211"/>
        <end position="236"/>
    </location>
</feature>
<keyword evidence="3 6" id="KW-0812">Transmembrane</keyword>
<dbReference type="SUPFAM" id="SSF103481">
    <property type="entry name" value="Multidrug resistance efflux transporter EmrE"/>
    <property type="match status" value="2"/>
</dbReference>
<comment type="subcellular location">
    <subcellularLocation>
        <location evidence="1">Membrane</location>
        <topology evidence="1">Multi-pass membrane protein</topology>
    </subcellularLocation>
</comment>
<organism evidence="8 9">
    <name type="scientific">Alterirhizorhabdus solaris</name>
    <dbReference type="NCBI Taxonomy" id="2529389"/>
    <lineage>
        <taxon>Bacteria</taxon>
        <taxon>Pseudomonadati</taxon>
        <taxon>Pseudomonadota</taxon>
        <taxon>Alphaproteobacteria</taxon>
        <taxon>Sphingomonadales</taxon>
        <taxon>Rhizorhabdaceae</taxon>
        <taxon>Alterirhizorhabdus</taxon>
    </lineage>
</organism>
<gene>
    <name evidence="8" type="ORF">FOY91_13305</name>
</gene>
<comment type="caution">
    <text evidence="8">The sequence shown here is derived from an EMBL/GenBank/DDBJ whole genome shotgun (WGS) entry which is preliminary data.</text>
</comment>
<name>A0A558R0K2_9SPHN</name>
<reference evidence="8 9" key="1">
    <citation type="submission" date="2019-07" db="EMBL/GenBank/DDBJ databases">
        <title>Sphingomonas solaris sp. nov., isolated from a solar panel from Boston, Massachusetts.</title>
        <authorList>
            <person name="Tanner K."/>
            <person name="Pascual J."/>
            <person name="Mancuso C."/>
            <person name="Pereto J."/>
            <person name="Khalil A."/>
            <person name="Vilanova C."/>
        </authorList>
    </citation>
    <scope>NUCLEOTIDE SEQUENCE [LARGE SCALE GENOMIC DNA]</scope>
    <source>
        <strain evidence="8 9">R4DWN</strain>
    </source>
</reference>
<proteinExistence type="inferred from homology"/>
<dbReference type="OrthoDB" id="9812899at2"/>
<feature type="transmembrane region" description="Helical" evidence="6">
    <location>
        <begin position="160"/>
        <end position="179"/>
    </location>
</feature>
<dbReference type="AlphaFoldDB" id="A0A558R0K2"/>
<feature type="transmembrane region" description="Helical" evidence="6">
    <location>
        <begin position="55"/>
        <end position="74"/>
    </location>
</feature>
<evidence type="ECO:0000256" key="6">
    <source>
        <dbReference type="SAM" id="Phobius"/>
    </source>
</evidence>
<feature type="transmembrane region" description="Helical" evidence="6">
    <location>
        <begin position="80"/>
        <end position="96"/>
    </location>
</feature>
<dbReference type="GO" id="GO:0016020">
    <property type="term" value="C:membrane"/>
    <property type="evidence" value="ECO:0007669"/>
    <property type="project" value="UniProtKB-SubCell"/>
</dbReference>
<protein>
    <submittedName>
        <fullName evidence="8">DMT family transporter</fullName>
    </submittedName>
</protein>
<feature type="transmembrane region" description="Helical" evidence="6">
    <location>
        <begin position="105"/>
        <end position="122"/>
    </location>
</feature>
<keyword evidence="9" id="KW-1185">Reference proteome</keyword>
<comment type="similarity">
    <text evidence="2">Belongs to the drug/metabolite transporter (DMT) superfamily. 10 TMS drug/metabolite exporter (DME) (TC 2.A.7.3) family.</text>
</comment>
<sequence length="277" mass="28967">MAAAIKLASDRGVSAIELVFARNLFSLPVVATWLTLAPGWRAVRTRRPLAHLSRAGLGLGSMTLNFIALAMLPLADATTIGFSAPLFATILSALVLREKVGRHRWLAVAIGLAGVAVAMRPGGASLPAAGLAIALAGALGTGAVNITLRQIGRTEGVAATVFWFTVISLAVSGLGLPFFAGSHDWQLWALLVLIGVSGGCVQICNTASLRLAPVAVVVPFDYLQLLWAMLFGWVLWATVPGPATLAGGGLIVASGLYTVWRERQLHRSHLPATPTEL</sequence>
<dbReference type="Pfam" id="PF00892">
    <property type="entry name" value="EamA"/>
    <property type="match status" value="2"/>
</dbReference>
<dbReference type="PANTHER" id="PTHR22911:SF6">
    <property type="entry name" value="SOLUTE CARRIER FAMILY 35 MEMBER G1"/>
    <property type="match status" value="1"/>
</dbReference>
<feature type="domain" description="EamA" evidence="7">
    <location>
        <begin position="4"/>
        <end position="118"/>
    </location>
</feature>
<evidence type="ECO:0000313" key="8">
    <source>
        <dbReference type="EMBL" id="TVV72878.1"/>
    </source>
</evidence>
<feature type="domain" description="EamA" evidence="7">
    <location>
        <begin position="130"/>
        <end position="254"/>
    </location>
</feature>
<feature type="transmembrane region" description="Helical" evidence="6">
    <location>
        <begin position="24"/>
        <end position="43"/>
    </location>
</feature>
<feature type="transmembrane region" description="Helical" evidence="6">
    <location>
        <begin position="128"/>
        <end position="148"/>
    </location>
</feature>
<feature type="transmembrane region" description="Helical" evidence="6">
    <location>
        <begin position="185"/>
        <end position="204"/>
    </location>
</feature>
<accession>A0A558R0K2</accession>
<evidence type="ECO:0000256" key="2">
    <source>
        <dbReference type="ARBA" id="ARBA00009853"/>
    </source>
</evidence>
<keyword evidence="4 6" id="KW-1133">Transmembrane helix</keyword>
<evidence type="ECO:0000256" key="3">
    <source>
        <dbReference type="ARBA" id="ARBA00022692"/>
    </source>
</evidence>
<dbReference type="InterPro" id="IPR037185">
    <property type="entry name" value="EmrE-like"/>
</dbReference>
<evidence type="ECO:0000256" key="5">
    <source>
        <dbReference type="ARBA" id="ARBA00023136"/>
    </source>
</evidence>
<dbReference type="Proteomes" id="UP000318681">
    <property type="component" value="Unassembled WGS sequence"/>
</dbReference>
<dbReference type="EMBL" id="VNIM01000055">
    <property type="protein sequence ID" value="TVV72878.1"/>
    <property type="molecule type" value="Genomic_DNA"/>
</dbReference>
<dbReference type="PANTHER" id="PTHR22911">
    <property type="entry name" value="ACYL-MALONYL CONDENSING ENZYME-RELATED"/>
    <property type="match status" value="1"/>
</dbReference>